<sequence>MLSIEEKRVYGDRDEVTEAYVSSPMGVVRVRIAGDTVGEFSLCNRCDARDVAAADGRVAVATDEDVGVLASAEKSDGLAFVETGFGSAVAVGYDDEDRLVAAGPDGRIARLEASGNWTVLESKGKDEDRTGTIEEVRAIDGDFVGTDDGVYRVHGDDDLEHAGLSDVRDVAAVGVPLAATDDGLYKLGNGWMELSEGRFDVVAADPRSNPGSLSRAHAVSSDGSVYEYADGEWHEDETRSAGADRIVAVGYGEQVYAVTETGTVEVAGDGEWRGRSIGVRNVTGLAVPR</sequence>
<evidence type="ECO:0000259" key="1">
    <source>
        <dbReference type="Pfam" id="PF23366"/>
    </source>
</evidence>
<proteinExistence type="predicted"/>
<dbReference type="AlphaFoldDB" id="A0A1I3K262"/>
<dbReference type="RefSeq" id="WP_015233460.1">
    <property type="nucleotide sequence ID" value="NZ_FORO01000003.1"/>
</dbReference>
<evidence type="ECO:0000313" key="2">
    <source>
        <dbReference type="EMBL" id="SFI66516.1"/>
    </source>
</evidence>
<name>A0A1I3K262_9EURY</name>
<protein>
    <recommendedName>
        <fullName evidence="1">HVO-0234-like beta-propeller domain-containing protein</fullName>
    </recommendedName>
</protein>
<reference evidence="2 3" key="1">
    <citation type="submission" date="2016-10" db="EMBL/GenBank/DDBJ databases">
        <authorList>
            <person name="de Groot N.N."/>
        </authorList>
    </citation>
    <scope>NUCLEOTIDE SEQUENCE [LARGE SCALE GENOMIC DNA]</scope>
    <source>
        <strain evidence="2 3">SP2</strain>
    </source>
</reference>
<dbReference type="OrthoDB" id="213812at2157"/>
<organism evidence="2 3">
    <name type="scientific">Natronobacterium gregoryi</name>
    <dbReference type="NCBI Taxonomy" id="44930"/>
    <lineage>
        <taxon>Archaea</taxon>
        <taxon>Methanobacteriati</taxon>
        <taxon>Methanobacteriota</taxon>
        <taxon>Stenosarchaea group</taxon>
        <taxon>Halobacteria</taxon>
        <taxon>Halobacteriales</taxon>
        <taxon>Natrialbaceae</taxon>
        <taxon>Natronobacterium</taxon>
    </lineage>
</organism>
<dbReference type="Pfam" id="PF23366">
    <property type="entry name" value="Beta-prop_HVO_0234"/>
    <property type="match status" value="1"/>
</dbReference>
<accession>A0A1I3K262</accession>
<dbReference type="Proteomes" id="UP000182829">
    <property type="component" value="Unassembled WGS sequence"/>
</dbReference>
<dbReference type="EMBL" id="FORO01000003">
    <property type="protein sequence ID" value="SFI66516.1"/>
    <property type="molecule type" value="Genomic_DNA"/>
</dbReference>
<dbReference type="OMA" id="KLGNGWM"/>
<evidence type="ECO:0000313" key="3">
    <source>
        <dbReference type="Proteomes" id="UP000182829"/>
    </source>
</evidence>
<gene>
    <name evidence="2" type="ORF">SAMN05443661_10354</name>
</gene>
<feature type="domain" description="HVO-0234-like beta-propeller" evidence="1">
    <location>
        <begin position="3"/>
        <end position="287"/>
    </location>
</feature>
<dbReference type="InterPro" id="IPR056505">
    <property type="entry name" value="Beta-prop_HVO_0234"/>
</dbReference>
<dbReference type="GeneID" id="14208852"/>